<evidence type="ECO:0000259" key="1">
    <source>
        <dbReference type="PROSITE" id="PS51819"/>
    </source>
</evidence>
<dbReference type="PROSITE" id="PS51819">
    <property type="entry name" value="VOC"/>
    <property type="match status" value="1"/>
</dbReference>
<proteinExistence type="predicted"/>
<name>A0A975N9A4_9BRAD</name>
<dbReference type="PANTHER" id="PTHR40265:SF1">
    <property type="entry name" value="GLYOXALASE-LIKE DOMAIN-CONTAINING PROTEIN"/>
    <property type="match status" value="1"/>
</dbReference>
<dbReference type="Pfam" id="PF13468">
    <property type="entry name" value="Glyoxalase_3"/>
    <property type="match status" value="1"/>
</dbReference>
<dbReference type="Proteomes" id="UP000680839">
    <property type="component" value="Chromosome"/>
</dbReference>
<dbReference type="EMBL" id="CP076134">
    <property type="protein sequence ID" value="QWG10877.1"/>
    <property type="molecule type" value="Genomic_DNA"/>
</dbReference>
<dbReference type="Gene3D" id="3.10.180.10">
    <property type="entry name" value="2,3-Dihydroxybiphenyl 1,2-Dioxygenase, domain 1"/>
    <property type="match status" value="1"/>
</dbReference>
<accession>A0A975N9A4</accession>
<gene>
    <name evidence="2" type="ORF">KMZ29_13875</name>
</gene>
<evidence type="ECO:0000313" key="3">
    <source>
        <dbReference type="Proteomes" id="UP000680839"/>
    </source>
</evidence>
<organism evidence="2 3">
    <name type="scientific">Bradyrhizobium sediminis</name>
    <dbReference type="NCBI Taxonomy" id="2840469"/>
    <lineage>
        <taxon>Bacteria</taxon>
        <taxon>Pseudomonadati</taxon>
        <taxon>Pseudomonadota</taxon>
        <taxon>Alphaproteobacteria</taxon>
        <taxon>Hyphomicrobiales</taxon>
        <taxon>Nitrobacteraceae</taxon>
        <taxon>Bradyrhizobium</taxon>
    </lineage>
</organism>
<dbReference type="InterPro" id="IPR037523">
    <property type="entry name" value="VOC_core"/>
</dbReference>
<dbReference type="PANTHER" id="PTHR40265">
    <property type="entry name" value="BLL2707 PROTEIN"/>
    <property type="match status" value="1"/>
</dbReference>
<evidence type="ECO:0000313" key="2">
    <source>
        <dbReference type="EMBL" id="QWG10877.1"/>
    </source>
</evidence>
<protein>
    <submittedName>
        <fullName evidence="2">VOC family protein</fullName>
    </submittedName>
</protein>
<reference evidence="2" key="1">
    <citation type="submission" date="2021-06" db="EMBL/GenBank/DDBJ databases">
        <title>Bradyrhizobium sp. S2-20-1 Genome sequencing.</title>
        <authorList>
            <person name="Jin L."/>
        </authorList>
    </citation>
    <scope>NUCLEOTIDE SEQUENCE</scope>
    <source>
        <strain evidence="2">S2-20-1</strain>
    </source>
</reference>
<dbReference type="SUPFAM" id="SSF54593">
    <property type="entry name" value="Glyoxalase/Bleomycin resistance protein/Dihydroxybiphenyl dioxygenase"/>
    <property type="match status" value="1"/>
</dbReference>
<dbReference type="InterPro" id="IPR029068">
    <property type="entry name" value="Glyas_Bleomycin-R_OHBP_Dase"/>
</dbReference>
<dbReference type="InterPro" id="IPR025870">
    <property type="entry name" value="Glyoxalase-like_dom"/>
</dbReference>
<dbReference type="RefSeq" id="WP_215619807.1">
    <property type="nucleotide sequence ID" value="NZ_CP076134.1"/>
</dbReference>
<dbReference type="CDD" id="cd06587">
    <property type="entry name" value="VOC"/>
    <property type="match status" value="1"/>
</dbReference>
<sequence>MPHGLDHIVHAVRDLDAAADMYCRAGFTVGARNRHPWGTHNRIVQLKNCFIEILTVAEPEQIPPHGARSFSFGAFNRDFLAAREGLSMLILNSRDAREDARSFEAAGIGGFEVFDFAREGKKPDGTPVKLAFSLVFATDPASPDAGFAACQHHFPENFWNPAFQIHANGATTVPGVAVVADNPTGHHVFLKAFTGVSDLHASSIGVRASTENGDVEIMERVAFRDRFGVSPEVRGEGMAFHGLRFAVTDIAVVEALHRQNGIASQRHGGALVVPPDAAHGATLIFEGVK</sequence>
<dbReference type="AlphaFoldDB" id="A0A975N9A4"/>
<feature type="domain" description="VOC" evidence="1">
    <location>
        <begin position="4"/>
        <end position="133"/>
    </location>
</feature>